<dbReference type="EMBL" id="JAGHKP010000006">
    <property type="protein sequence ID" value="MBO9155403.1"/>
    <property type="molecule type" value="Genomic_DNA"/>
</dbReference>
<evidence type="ECO:0000256" key="1">
    <source>
        <dbReference type="SAM" id="SignalP"/>
    </source>
</evidence>
<sequence length="535" mass="61833">MKPMRKTAILCLLAWFAIPAHAQFTTIAESQAFREPEDGSARILQLKNGNTLFLHYTSRDGLAIQLFDSAHRRVDTLPPVVNWASFKGGHLDAAFEAGGDAALFISDRELKHPRMRRLTISGVTGQLQEDSVISEPDKINLRKRKVSTASDFLVIKDPWSESYAVWMYFNTDEETDGGYQIVHYGAGHREISRARFKNFNQDQPFRYWDMAVIGEEQLCILGMEEYKTPELKDSTVLKLATLDKGRIFFTFHDLKFPEGVNTVGGFIKYNPYTDQLLLMQAVKEDDKKSQKTSTYLATVKLHSMNVSYPREIYLDKVNRKSIEVFGPKEEYAGVPQNIFIKEDGSYAIVFEELDNHVRMMNNIPTVISTVLANVAVVDFNAEGKEMNSWMVPKRQINQGVIMRPFYVKNRENVQEKLNWEDRYKFFTYIPGYILINDLDEKHKQLERGKQAAIRDVSNCYGYFYELRGEETIPERDLVFTLEERQVAMFSIADYDAEKRRLVTLKRTQENRKGVKLVWLDVAPPRERETRMAKGN</sequence>
<evidence type="ECO:0000313" key="2">
    <source>
        <dbReference type="EMBL" id="MBO9155403.1"/>
    </source>
</evidence>
<reference evidence="3" key="1">
    <citation type="submission" date="2021-03" db="EMBL/GenBank/DDBJ databases">
        <title>Assistant Professor.</title>
        <authorList>
            <person name="Huq M.A."/>
        </authorList>
    </citation>
    <scope>NUCLEOTIDE SEQUENCE [LARGE SCALE GENOMIC DNA]</scope>
    <source>
        <strain evidence="3">MAH-28</strain>
    </source>
</reference>
<dbReference type="RefSeq" id="WP_209148656.1">
    <property type="nucleotide sequence ID" value="NZ_JAGHKP010000006.1"/>
</dbReference>
<proteinExistence type="predicted"/>
<protein>
    <recommendedName>
        <fullName evidence="4">S9 family peptidase</fullName>
    </recommendedName>
</protein>
<organism evidence="2 3">
    <name type="scientific">Chitinophaga chungangae</name>
    <dbReference type="NCBI Taxonomy" id="2821488"/>
    <lineage>
        <taxon>Bacteria</taxon>
        <taxon>Pseudomonadati</taxon>
        <taxon>Bacteroidota</taxon>
        <taxon>Chitinophagia</taxon>
        <taxon>Chitinophagales</taxon>
        <taxon>Chitinophagaceae</taxon>
        <taxon>Chitinophaga</taxon>
    </lineage>
</organism>
<comment type="caution">
    <text evidence="2">The sequence shown here is derived from an EMBL/GenBank/DDBJ whole genome shotgun (WGS) entry which is preliminary data.</text>
</comment>
<accession>A0ABS3YL34</accession>
<feature type="chain" id="PRO_5046307051" description="S9 family peptidase" evidence="1">
    <location>
        <begin position="23"/>
        <end position="535"/>
    </location>
</feature>
<keyword evidence="1" id="KW-0732">Signal</keyword>
<gene>
    <name evidence="2" type="ORF">J7I43_24455</name>
</gene>
<dbReference type="Proteomes" id="UP000679126">
    <property type="component" value="Unassembled WGS sequence"/>
</dbReference>
<name>A0ABS3YL34_9BACT</name>
<evidence type="ECO:0000313" key="3">
    <source>
        <dbReference type="Proteomes" id="UP000679126"/>
    </source>
</evidence>
<feature type="signal peptide" evidence="1">
    <location>
        <begin position="1"/>
        <end position="22"/>
    </location>
</feature>
<evidence type="ECO:0008006" key="4">
    <source>
        <dbReference type="Google" id="ProtNLM"/>
    </source>
</evidence>
<keyword evidence="3" id="KW-1185">Reference proteome</keyword>